<protein>
    <submittedName>
        <fullName evidence="1">Uncharacterized protein</fullName>
    </submittedName>
</protein>
<organism evidence="1 2">
    <name type="scientific">Nelumbo nucifera</name>
    <name type="common">Sacred lotus</name>
    <dbReference type="NCBI Taxonomy" id="4432"/>
    <lineage>
        <taxon>Eukaryota</taxon>
        <taxon>Viridiplantae</taxon>
        <taxon>Streptophyta</taxon>
        <taxon>Embryophyta</taxon>
        <taxon>Tracheophyta</taxon>
        <taxon>Spermatophyta</taxon>
        <taxon>Magnoliopsida</taxon>
        <taxon>Proteales</taxon>
        <taxon>Nelumbonaceae</taxon>
        <taxon>Nelumbo</taxon>
    </lineage>
</organism>
<dbReference type="EMBL" id="DUZY01000005">
    <property type="protein sequence ID" value="DAD41216.1"/>
    <property type="molecule type" value="Genomic_DNA"/>
</dbReference>
<sequence length="53" mass="5731">MLSVSEAGEASVRVSKAGAYVRVEVSGVTEKEVWLRKYLVGEFEGGTPMVLDL</sequence>
<comment type="caution">
    <text evidence="1">The sequence shown here is derived from an EMBL/GenBank/DDBJ whole genome shotgun (WGS) entry which is preliminary data.</text>
</comment>
<dbReference type="AlphaFoldDB" id="A0A822ZDX6"/>
<gene>
    <name evidence="1" type="ORF">HUJ06_015539</name>
</gene>
<evidence type="ECO:0000313" key="1">
    <source>
        <dbReference type="EMBL" id="DAD41216.1"/>
    </source>
</evidence>
<dbReference type="Proteomes" id="UP000607653">
    <property type="component" value="Unassembled WGS sequence"/>
</dbReference>
<proteinExistence type="predicted"/>
<keyword evidence="2" id="KW-1185">Reference proteome</keyword>
<evidence type="ECO:0000313" key="2">
    <source>
        <dbReference type="Proteomes" id="UP000607653"/>
    </source>
</evidence>
<accession>A0A822ZDX6</accession>
<reference evidence="1 2" key="1">
    <citation type="journal article" date="2020" name="Mol. Biol. Evol.">
        <title>Distinct Expression and Methylation Patterns for Genes with Different Fates following a Single Whole-Genome Duplication in Flowering Plants.</title>
        <authorList>
            <person name="Shi T."/>
            <person name="Rahmani R.S."/>
            <person name="Gugger P.F."/>
            <person name="Wang M."/>
            <person name="Li H."/>
            <person name="Zhang Y."/>
            <person name="Li Z."/>
            <person name="Wang Q."/>
            <person name="Van de Peer Y."/>
            <person name="Marchal K."/>
            <person name="Chen J."/>
        </authorList>
    </citation>
    <scope>NUCLEOTIDE SEQUENCE [LARGE SCALE GENOMIC DNA]</scope>
    <source>
        <tissue evidence="1">Leaf</tissue>
    </source>
</reference>
<name>A0A822ZDX6_NELNU</name>